<evidence type="ECO:0000256" key="3">
    <source>
        <dbReference type="ARBA" id="ARBA00010323"/>
    </source>
</evidence>
<name>Q2W8F6_PARM1</name>
<dbReference type="KEGG" id="mag:amb1065"/>
<sequence length="474" mass="53142">MVFTAPIFLMFFLPVFIIFYIVAPNVRIKNITTLAFSIFFFAWGEPVFIGYVLVGTAIDYLAIKVGCAPERPTSQRRRALVLAVTINVAALLYFKYANFFMAETTPLLAQAGWSLGEWRKIALPLGISFITFHKISFVVDLYKGRAPPPRNFLDALLYIFLFPQLIAGPIVRYHDIGDQIIDRSSSADDVLAGFQRFAMGLVKKVLIADQVAVMVQSVAQTPSADLPWEYAWLGALAYTVQIYFDFSGYSDMAIGMARMMGFRFPENFNRPYTATSVTDFWRRWHMTLSRWMHEYLYVPLGGNRASLARTFANLWIVFLLSGFWHGAAWTFVAWGAFHGFFLSLEKAAAHFPWKPSIPAQARQAATFLIVLNGWVLFRADSLSQAMSLWARMYGLGPAPATPQQPFWLMFEPQGLVCLVVGLVLGLAPSRRHPALPPALLAHPAVRLTTGGLLLTAGLAGAFSGNYSPFLYFRF</sequence>
<accession>Q2W8F6</accession>
<evidence type="ECO:0000256" key="2">
    <source>
        <dbReference type="ARBA" id="ARBA00005182"/>
    </source>
</evidence>
<dbReference type="EMBL" id="AP007255">
    <property type="protein sequence ID" value="BAE49869.1"/>
    <property type="molecule type" value="Genomic_DNA"/>
</dbReference>
<dbReference type="PIRSF" id="PIRSF016636">
    <property type="entry name" value="AlgI_DltB"/>
    <property type="match status" value="1"/>
</dbReference>
<evidence type="ECO:0000256" key="6">
    <source>
        <dbReference type="ARBA" id="ARBA00022679"/>
    </source>
</evidence>
<evidence type="ECO:0000256" key="10">
    <source>
        <dbReference type="ARBA" id="ARBA00023136"/>
    </source>
</evidence>
<dbReference type="GO" id="GO:0042121">
    <property type="term" value="P:alginic acid biosynthetic process"/>
    <property type="evidence" value="ECO:0007669"/>
    <property type="project" value="UniProtKB-KW"/>
</dbReference>
<evidence type="ECO:0000313" key="16">
    <source>
        <dbReference type="Proteomes" id="UP000007058"/>
    </source>
</evidence>
<evidence type="ECO:0000256" key="7">
    <source>
        <dbReference type="ARBA" id="ARBA00022692"/>
    </source>
</evidence>
<dbReference type="PANTHER" id="PTHR13285">
    <property type="entry name" value="ACYLTRANSFERASE"/>
    <property type="match status" value="1"/>
</dbReference>
<evidence type="ECO:0000313" key="15">
    <source>
        <dbReference type="EMBL" id="BAE49869.1"/>
    </source>
</evidence>
<keyword evidence="9 14" id="KW-1133">Transmembrane helix</keyword>
<gene>
    <name evidence="15" type="ordered locus">amb1065</name>
</gene>
<protein>
    <recommendedName>
        <fullName evidence="4">Probable alginate O-acetylase AlgI</fullName>
    </recommendedName>
    <alternativeName>
        <fullName evidence="12">Alginate biosynthesis protein AlgI</fullName>
    </alternativeName>
</protein>
<feature type="transmembrane region" description="Helical" evidence="14">
    <location>
        <begin position="7"/>
        <end position="23"/>
    </location>
</feature>
<dbReference type="InterPro" id="IPR004299">
    <property type="entry name" value="MBOAT_fam"/>
</dbReference>
<dbReference type="STRING" id="342108.amb1065"/>
<dbReference type="AlphaFoldDB" id="Q2W8F6"/>
<evidence type="ECO:0000256" key="13">
    <source>
        <dbReference type="PIRNR" id="PIRNR016636"/>
    </source>
</evidence>
<comment type="pathway">
    <text evidence="2">Glycan biosynthesis; alginate biosynthesis.</text>
</comment>
<keyword evidence="11 13" id="KW-0012">Acyltransferase</keyword>
<keyword evidence="8" id="KW-0016">Alginate biosynthesis</keyword>
<dbReference type="InterPro" id="IPR051085">
    <property type="entry name" value="MB_O-acyltransferase"/>
</dbReference>
<dbReference type="InterPro" id="IPR028362">
    <property type="entry name" value="AlgI"/>
</dbReference>
<keyword evidence="5 13" id="KW-1003">Cell membrane</keyword>
<evidence type="ECO:0000256" key="12">
    <source>
        <dbReference type="ARBA" id="ARBA00031030"/>
    </source>
</evidence>
<dbReference type="Proteomes" id="UP000007058">
    <property type="component" value="Chromosome"/>
</dbReference>
<feature type="transmembrane region" description="Helical" evidence="14">
    <location>
        <begin position="230"/>
        <end position="250"/>
    </location>
</feature>
<dbReference type="PANTHER" id="PTHR13285:SF23">
    <property type="entry name" value="TEICHOIC ACID D-ALANYLTRANSFERASE"/>
    <property type="match status" value="1"/>
</dbReference>
<dbReference type="GO" id="GO:0016746">
    <property type="term" value="F:acyltransferase activity"/>
    <property type="evidence" value="ECO:0007669"/>
    <property type="project" value="UniProtKB-KW"/>
</dbReference>
<evidence type="ECO:0000256" key="1">
    <source>
        <dbReference type="ARBA" id="ARBA00004651"/>
    </source>
</evidence>
<keyword evidence="7 14" id="KW-0812">Transmembrane</keyword>
<reference evidence="15 16" key="1">
    <citation type="journal article" date="2005" name="DNA Res.">
        <title>Complete genome sequence of the facultative anaerobic magnetotactic bacterium Magnetospirillum sp. strain AMB-1.</title>
        <authorList>
            <person name="Matsunaga T."/>
            <person name="Okamura Y."/>
            <person name="Fukuda Y."/>
            <person name="Wahyudi A.T."/>
            <person name="Murase Y."/>
            <person name="Takeyama H."/>
        </authorList>
    </citation>
    <scope>NUCLEOTIDE SEQUENCE [LARGE SCALE GENOMIC DNA]</scope>
    <source>
        <strain evidence="16">ATCC 700264 / AMB-1</strain>
    </source>
</reference>
<feature type="transmembrane region" description="Helical" evidence="14">
    <location>
        <begin position="447"/>
        <end position="472"/>
    </location>
</feature>
<evidence type="ECO:0000256" key="4">
    <source>
        <dbReference type="ARBA" id="ARBA00016084"/>
    </source>
</evidence>
<dbReference type="PIRSF" id="PIRSF500217">
    <property type="entry name" value="AlgI"/>
    <property type="match status" value="1"/>
</dbReference>
<organism evidence="15 16">
    <name type="scientific">Paramagnetospirillum magneticum (strain ATCC 700264 / AMB-1)</name>
    <name type="common">Magnetospirillum magneticum</name>
    <dbReference type="NCBI Taxonomy" id="342108"/>
    <lineage>
        <taxon>Bacteria</taxon>
        <taxon>Pseudomonadati</taxon>
        <taxon>Pseudomonadota</taxon>
        <taxon>Alphaproteobacteria</taxon>
        <taxon>Rhodospirillales</taxon>
        <taxon>Magnetospirillaceae</taxon>
        <taxon>Paramagnetospirillum</taxon>
    </lineage>
</organism>
<evidence type="ECO:0000256" key="5">
    <source>
        <dbReference type="ARBA" id="ARBA00022475"/>
    </source>
</evidence>
<dbReference type="InterPro" id="IPR024194">
    <property type="entry name" value="Ac/AlaTfrase_AlgI/DltB"/>
</dbReference>
<comment type="subcellular location">
    <subcellularLocation>
        <location evidence="1">Cell membrane</location>
        <topology evidence="1">Multi-pass membrane protein</topology>
    </subcellularLocation>
</comment>
<feature type="transmembrane region" description="Helical" evidence="14">
    <location>
        <begin position="406"/>
        <end position="427"/>
    </location>
</feature>
<feature type="transmembrane region" description="Helical" evidence="14">
    <location>
        <begin position="79"/>
        <end position="101"/>
    </location>
</feature>
<dbReference type="HOGENOM" id="CLU_025255_1_3_5"/>
<feature type="transmembrane region" description="Helical" evidence="14">
    <location>
        <begin position="121"/>
        <end position="139"/>
    </location>
</feature>
<feature type="transmembrane region" description="Helical" evidence="14">
    <location>
        <begin position="35"/>
        <end position="58"/>
    </location>
</feature>
<evidence type="ECO:0000256" key="9">
    <source>
        <dbReference type="ARBA" id="ARBA00022989"/>
    </source>
</evidence>
<feature type="transmembrane region" description="Helical" evidence="14">
    <location>
        <begin position="314"/>
        <end position="337"/>
    </location>
</feature>
<evidence type="ECO:0000256" key="11">
    <source>
        <dbReference type="ARBA" id="ARBA00023315"/>
    </source>
</evidence>
<feature type="transmembrane region" description="Helical" evidence="14">
    <location>
        <begin position="151"/>
        <end position="171"/>
    </location>
</feature>
<keyword evidence="10 13" id="KW-0472">Membrane</keyword>
<evidence type="ECO:0000256" key="8">
    <source>
        <dbReference type="ARBA" id="ARBA00022841"/>
    </source>
</evidence>
<dbReference type="GO" id="GO:0005886">
    <property type="term" value="C:plasma membrane"/>
    <property type="evidence" value="ECO:0007669"/>
    <property type="project" value="UniProtKB-SubCell"/>
</dbReference>
<evidence type="ECO:0000256" key="14">
    <source>
        <dbReference type="SAM" id="Phobius"/>
    </source>
</evidence>
<proteinExistence type="inferred from homology"/>
<comment type="similarity">
    <text evidence="3 13">Belongs to the membrane-bound acyltransferase family.</text>
</comment>
<dbReference type="Pfam" id="PF03062">
    <property type="entry name" value="MBOAT"/>
    <property type="match status" value="1"/>
</dbReference>
<keyword evidence="6 13" id="KW-0808">Transferase</keyword>
<keyword evidence="16" id="KW-1185">Reference proteome</keyword>